<evidence type="ECO:0000313" key="1">
    <source>
        <dbReference type="EMBL" id="GAA0579226.1"/>
    </source>
</evidence>
<keyword evidence="2" id="KW-1185">Reference proteome</keyword>
<evidence type="ECO:0000313" key="2">
    <source>
        <dbReference type="Proteomes" id="UP001500668"/>
    </source>
</evidence>
<sequence>MATPTAVFSNYRSLLEGGPEVTRIIGGMTAVAGMVVRFKHSNGDHIVHYHCEKTDGRQHRAHFDAIPEGYQFLRTERIDGFEYAPVGGGERFADVYRHPQAA</sequence>
<name>A0ABP3Q2Z7_9ACTN</name>
<reference evidence="2" key="1">
    <citation type="journal article" date="2019" name="Int. J. Syst. Evol. Microbiol.">
        <title>The Global Catalogue of Microorganisms (GCM) 10K type strain sequencing project: providing services to taxonomists for standard genome sequencing and annotation.</title>
        <authorList>
            <consortium name="The Broad Institute Genomics Platform"/>
            <consortium name="The Broad Institute Genome Sequencing Center for Infectious Disease"/>
            <person name="Wu L."/>
            <person name="Ma J."/>
        </authorList>
    </citation>
    <scope>NUCLEOTIDE SEQUENCE [LARGE SCALE GENOMIC DNA]</scope>
    <source>
        <strain evidence="2">JCM 5067</strain>
    </source>
</reference>
<proteinExistence type="predicted"/>
<organism evidence="1 2">
    <name type="scientific">Streptomyces crystallinus</name>
    <dbReference type="NCBI Taxonomy" id="68191"/>
    <lineage>
        <taxon>Bacteria</taxon>
        <taxon>Bacillati</taxon>
        <taxon>Actinomycetota</taxon>
        <taxon>Actinomycetes</taxon>
        <taxon>Kitasatosporales</taxon>
        <taxon>Streptomycetaceae</taxon>
        <taxon>Streptomyces</taxon>
    </lineage>
</organism>
<protein>
    <submittedName>
        <fullName evidence="1">Uncharacterized protein</fullName>
    </submittedName>
</protein>
<dbReference type="EMBL" id="BAAACA010000004">
    <property type="protein sequence ID" value="GAA0579226.1"/>
    <property type="molecule type" value="Genomic_DNA"/>
</dbReference>
<comment type="caution">
    <text evidence="1">The sequence shown here is derived from an EMBL/GenBank/DDBJ whole genome shotgun (WGS) entry which is preliminary data.</text>
</comment>
<accession>A0ABP3Q2Z7</accession>
<gene>
    <name evidence="1" type="ORF">GCM10010394_04720</name>
</gene>
<dbReference type="Proteomes" id="UP001500668">
    <property type="component" value="Unassembled WGS sequence"/>
</dbReference>